<dbReference type="InterPro" id="IPR009145">
    <property type="entry name" value="U2AF_small"/>
</dbReference>
<dbReference type="GO" id="GO:0008270">
    <property type="term" value="F:zinc ion binding"/>
    <property type="evidence" value="ECO:0007669"/>
    <property type="project" value="UniProtKB-KW"/>
</dbReference>
<keyword evidence="9" id="KW-0508">mRNA splicing</keyword>
<dbReference type="PRINTS" id="PR01848">
    <property type="entry name" value="U2AUXFACTOR"/>
</dbReference>
<keyword evidence="6 12" id="KW-0862">Zinc</keyword>
<evidence type="ECO:0000256" key="12">
    <source>
        <dbReference type="PROSITE-ProRule" id="PRU00723"/>
    </source>
</evidence>
<dbReference type="PANTHER" id="PTHR12620">
    <property type="entry name" value="U2 SNRNP AUXILIARY FACTOR, SMALL SUBUNIT"/>
    <property type="match status" value="1"/>
</dbReference>
<evidence type="ECO:0000256" key="1">
    <source>
        <dbReference type="ARBA" id="ARBA00004123"/>
    </source>
</evidence>
<dbReference type="Gene3D" id="3.30.70.330">
    <property type="match status" value="1"/>
</dbReference>
<dbReference type="OrthoDB" id="423462at2759"/>
<dbReference type="SMART" id="SM00356">
    <property type="entry name" value="ZnF_C3H1"/>
    <property type="match status" value="2"/>
</dbReference>
<dbReference type="Proteomes" id="UP000023152">
    <property type="component" value="Unassembled WGS sequence"/>
</dbReference>
<accession>X6M6G8</accession>
<dbReference type="PROSITE" id="PS50102">
    <property type="entry name" value="RRM"/>
    <property type="match status" value="1"/>
</dbReference>
<evidence type="ECO:0000259" key="13">
    <source>
        <dbReference type="PROSITE" id="PS50102"/>
    </source>
</evidence>
<feature type="zinc finger region" description="C3H1-type" evidence="12">
    <location>
        <begin position="8"/>
        <end position="36"/>
    </location>
</feature>
<feature type="zinc finger region" description="C3H1-type" evidence="12">
    <location>
        <begin position="155"/>
        <end position="182"/>
    </location>
</feature>
<dbReference type="GO" id="GO:0089701">
    <property type="term" value="C:U2AF complex"/>
    <property type="evidence" value="ECO:0007669"/>
    <property type="project" value="InterPro"/>
</dbReference>
<evidence type="ECO:0000256" key="9">
    <source>
        <dbReference type="ARBA" id="ARBA00023187"/>
    </source>
</evidence>
<dbReference type="EMBL" id="ASPP01024033">
    <property type="protein sequence ID" value="ETO09499.1"/>
    <property type="molecule type" value="Genomic_DNA"/>
</dbReference>
<evidence type="ECO:0000256" key="10">
    <source>
        <dbReference type="ARBA" id="ARBA00023242"/>
    </source>
</evidence>
<dbReference type="Pfam" id="PF00076">
    <property type="entry name" value="RRM_1"/>
    <property type="match status" value="1"/>
</dbReference>
<evidence type="ECO:0000313" key="15">
    <source>
        <dbReference type="EMBL" id="ETO09499.1"/>
    </source>
</evidence>
<keyword evidence="5 12" id="KW-0863">Zinc-finger</keyword>
<dbReference type="FunFam" id="3.30.70.330:FF:000122">
    <property type="entry name" value="Splicing factor U2AF small subunit"/>
    <property type="match status" value="1"/>
</dbReference>
<reference evidence="15 16" key="1">
    <citation type="journal article" date="2013" name="Curr. Biol.">
        <title>The Genome of the Foraminiferan Reticulomyxa filosa.</title>
        <authorList>
            <person name="Glockner G."/>
            <person name="Hulsmann N."/>
            <person name="Schleicher M."/>
            <person name="Noegel A.A."/>
            <person name="Eichinger L."/>
            <person name="Gallinger C."/>
            <person name="Pawlowski J."/>
            <person name="Sierra R."/>
            <person name="Euteneuer U."/>
            <person name="Pillet L."/>
            <person name="Moustafa A."/>
            <person name="Platzer M."/>
            <person name="Groth M."/>
            <person name="Szafranski K."/>
            <person name="Schliwa M."/>
        </authorList>
    </citation>
    <scope>NUCLEOTIDE SEQUENCE [LARGE SCALE GENOMIC DNA]</scope>
</reference>
<keyword evidence="10" id="KW-0539">Nucleus</keyword>
<gene>
    <name evidence="15" type="ORF">RFI_27879</name>
</gene>
<dbReference type="CDD" id="cd12287">
    <property type="entry name" value="RRM_U2AF35_like"/>
    <property type="match status" value="1"/>
</dbReference>
<dbReference type="GO" id="GO:0003723">
    <property type="term" value="F:RNA binding"/>
    <property type="evidence" value="ECO:0007669"/>
    <property type="project" value="UniProtKB-UniRule"/>
</dbReference>
<dbReference type="InterPro" id="IPR000504">
    <property type="entry name" value="RRM_dom"/>
</dbReference>
<dbReference type="InterPro" id="IPR035979">
    <property type="entry name" value="RBD_domain_sf"/>
</dbReference>
<dbReference type="SMART" id="SM00361">
    <property type="entry name" value="RRM_1"/>
    <property type="match status" value="1"/>
</dbReference>
<name>X6M6G8_RETFI</name>
<evidence type="ECO:0000256" key="3">
    <source>
        <dbReference type="ARBA" id="ARBA00022723"/>
    </source>
</evidence>
<keyword evidence="2" id="KW-0507">mRNA processing</keyword>
<feature type="domain" description="C3H1-type" evidence="14">
    <location>
        <begin position="8"/>
        <end position="36"/>
    </location>
</feature>
<keyword evidence="16" id="KW-1185">Reference proteome</keyword>
<dbReference type="SUPFAM" id="SSF54928">
    <property type="entry name" value="RNA-binding domain, RBD"/>
    <property type="match status" value="1"/>
</dbReference>
<dbReference type="AlphaFoldDB" id="X6M6G8"/>
<dbReference type="GO" id="GO:0003677">
    <property type="term" value="F:DNA binding"/>
    <property type="evidence" value="ECO:0007669"/>
    <property type="project" value="UniProtKB-KW"/>
</dbReference>
<keyword evidence="7 11" id="KW-0694">RNA-binding</keyword>
<feature type="domain" description="C3H1-type" evidence="14">
    <location>
        <begin position="155"/>
        <end position="182"/>
    </location>
</feature>
<organism evidence="15 16">
    <name type="scientific">Reticulomyxa filosa</name>
    <dbReference type="NCBI Taxonomy" id="46433"/>
    <lineage>
        <taxon>Eukaryota</taxon>
        <taxon>Sar</taxon>
        <taxon>Rhizaria</taxon>
        <taxon>Retaria</taxon>
        <taxon>Foraminifera</taxon>
        <taxon>Monothalamids</taxon>
        <taxon>Reticulomyxidae</taxon>
        <taxon>Reticulomyxa</taxon>
    </lineage>
</organism>
<proteinExistence type="predicted"/>
<protein>
    <submittedName>
        <fullName evidence="15">Splicing factor U2AF 35 kDa subunit</fullName>
    </submittedName>
</protein>
<feature type="domain" description="RRM" evidence="13">
    <location>
        <begin position="63"/>
        <end position="153"/>
    </location>
</feature>
<evidence type="ECO:0000259" key="14">
    <source>
        <dbReference type="PROSITE" id="PS50103"/>
    </source>
</evidence>
<evidence type="ECO:0000313" key="16">
    <source>
        <dbReference type="Proteomes" id="UP000023152"/>
    </source>
</evidence>
<keyword evidence="8" id="KW-0238">DNA-binding</keyword>
<dbReference type="InterPro" id="IPR000571">
    <property type="entry name" value="Znf_CCCH"/>
</dbReference>
<comment type="caution">
    <text evidence="15">The sequence shown here is derived from an EMBL/GenBank/DDBJ whole genome shotgun (WGS) entry which is preliminary data.</text>
</comment>
<sequence>MHRIFGTEEDKINCSFYFKIGACRHGERCSRLHMKPNFSQTLLLAHFYMPPPSTEDDHDEDNEYNLVSNIPHNNKRLAKENHEHYDNFYEDVLNEMSHYGEVEELVVCENLGDHMFGNTYVKFATEEQAAKALVNLRGRYYSGRIIQAEYSPVMDFREGRCRQFDEHNCQRGGYCNFLHLKPTPRFARRYLEKTRLRERHRHLRRARERDADGWPSFPIRGDSVERKKCISKWNKLLDEKRLKGEGTGIGVNNTTITSNANANAIPTDQTNLPKPPVLATGAKPSFLPGISTGVPLSGMGLGLGMGLPVGLGLGMGMAAASALNPYTHTNAVPTALTNPSQPFAAMPQIPPITSNATANNSDKGKGKARYFYFYFYFLLLCSFLC</sequence>
<evidence type="ECO:0000256" key="11">
    <source>
        <dbReference type="PROSITE-ProRule" id="PRU00176"/>
    </source>
</evidence>
<evidence type="ECO:0000256" key="2">
    <source>
        <dbReference type="ARBA" id="ARBA00022664"/>
    </source>
</evidence>
<comment type="subcellular location">
    <subcellularLocation>
        <location evidence="1">Nucleus</location>
    </subcellularLocation>
</comment>
<dbReference type="InterPro" id="IPR003954">
    <property type="entry name" value="RRM_euk-type"/>
</dbReference>
<evidence type="ECO:0000256" key="5">
    <source>
        <dbReference type="ARBA" id="ARBA00022771"/>
    </source>
</evidence>
<keyword evidence="4" id="KW-0677">Repeat</keyword>
<dbReference type="Pfam" id="PF00642">
    <property type="entry name" value="zf-CCCH"/>
    <property type="match status" value="1"/>
</dbReference>
<dbReference type="InterPro" id="IPR012677">
    <property type="entry name" value="Nucleotide-bd_a/b_plait_sf"/>
</dbReference>
<evidence type="ECO:0000256" key="6">
    <source>
        <dbReference type="ARBA" id="ARBA00022833"/>
    </source>
</evidence>
<dbReference type="PROSITE" id="PS50103">
    <property type="entry name" value="ZF_C3H1"/>
    <property type="match status" value="2"/>
</dbReference>
<dbReference type="GO" id="GO:0000398">
    <property type="term" value="P:mRNA splicing, via spliceosome"/>
    <property type="evidence" value="ECO:0007669"/>
    <property type="project" value="InterPro"/>
</dbReference>
<evidence type="ECO:0000256" key="4">
    <source>
        <dbReference type="ARBA" id="ARBA00022737"/>
    </source>
</evidence>
<evidence type="ECO:0000256" key="7">
    <source>
        <dbReference type="ARBA" id="ARBA00022884"/>
    </source>
</evidence>
<evidence type="ECO:0000256" key="8">
    <source>
        <dbReference type="ARBA" id="ARBA00023125"/>
    </source>
</evidence>
<keyword evidence="3 12" id="KW-0479">Metal-binding</keyword>